<comment type="cofactor">
    <cofactor evidence="12">
        <name>Mg(2+)</name>
        <dbReference type="ChEBI" id="CHEBI:18420"/>
    </cofactor>
    <text evidence="12">Requires a divalent cation, most likely magnesium in vivo, as an electrophilic catalyst to aid phosphoryl group transfer. It is the chelate of the metal and the nucleotide that is the actual substrate.</text>
</comment>
<dbReference type="EC" id="2.7.1.15" evidence="2 12"/>
<keyword evidence="6 12" id="KW-0547">Nucleotide-binding</keyword>
<comment type="activity regulation">
    <text evidence="12">Activated by a monovalent cation that binds near, but not in, the active site. The most likely occupant of the site in vivo is potassium. Ion binding induces a conformational change that may alter substrate affinity.</text>
</comment>
<dbReference type="InterPro" id="IPR002139">
    <property type="entry name" value="Ribo/fructo_kinase"/>
</dbReference>
<keyword evidence="9 12" id="KW-0460">Magnesium</keyword>
<dbReference type="SUPFAM" id="SSF53613">
    <property type="entry name" value="Ribokinase-like"/>
    <property type="match status" value="1"/>
</dbReference>
<dbReference type="Gene3D" id="3.40.1190.20">
    <property type="match status" value="1"/>
</dbReference>
<dbReference type="Proteomes" id="UP000831495">
    <property type="component" value="Chromosome"/>
</dbReference>
<comment type="pathway">
    <text evidence="12">Carbohydrate metabolism; D-ribose degradation; D-ribose 5-phosphate from beta-D-ribopyranose: step 2/2.</text>
</comment>
<feature type="binding site" evidence="12">
    <location>
        <position position="247"/>
    </location>
    <ligand>
        <name>K(+)</name>
        <dbReference type="ChEBI" id="CHEBI:29103"/>
    </ligand>
</feature>
<keyword evidence="7 12" id="KW-0418">Kinase</keyword>
<dbReference type="HAMAP" id="MF_01987">
    <property type="entry name" value="Ribokinase"/>
    <property type="match status" value="1"/>
</dbReference>
<evidence type="ECO:0000256" key="9">
    <source>
        <dbReference type="ARBA" id="ARBA00022842"/>
    </source>
</evidence>
<sequence>MNTVTIVGSINLDNNLRVEQLVRPGETIHAKEHYTAGGGKGANQAVAACRAGSQTHFIGAVGDDAPGQMMRQMLQNEDIDVTGIQTIADQTTGQAFISVDDAGENNIIIYAGANFDFGVSEVQVQTVTIQKSDFVIAQFETSSEATIEAFKLAQASGVKTILNPAPAKAEIAPELLALTDIIIPNETEAQVITGVQVVDEASAKQAATALHALGVAVVIITVGAQGAYYDDGQTFALVPALKVHAVDTTAAGDTFIGALSSILHPDLSNLADAILLANQASSITVQRYGAQPSIPYQKEIEQLSK</sequence>
<evidence type="ECO:0000256" key="5">
    <source>
        <dbReference type="ARBA" id="ARBA00022723"/>
    </source>
</evidence>
<feature type="binding site" evidence="12">
    <location>
        <begin position="39"/>
        <end position="43"/>
    </location>
    <ligand>
        <name>substrate</name>
    </ligand>
</feature>
<name>A0ABY4PBB5_9LACO</name>
<feature type="binding site" evidence="12">
    <location>
        <position position="289"/>
    </location>
    <ligand>
        <name>K(+)</name>
        <dbReference type="ChEBI" id="CHEBI:29103"/>
    </ligand>
</feature>
<evidence type="ECO:0000256" key="6">
    <source>
        <dbReference type="ARBA" id="ARBA00022741"/>
    </source>
</evidence>
<comment type="similarity">
    <text evidence="12">Belongs to the carbohydrate kinase PfkB family. Ribokinase subfamily.</text>
</comment>
<keyword evidence="11 12" id="KW-0119">Carbohydrate metabolism</keyword>
<evidence type="ECO:0000256" key="2">
    <source>
        <dbReference type="ARBA" id="ARBA00012035"/>
    </source>
</evidence>
<feature type="binding site" evidence="12">
    <location>
        <begin position="221"/>
        <end position="226"/>
    </location>
    <ligand>
        <name>ATP</name>
        <dbReference type="ChEBI" id="CHEBI:30616"/>
    </ligand>
</feature>
<feature type="binding site" evidence="12">
    <location>
        <begin position="252"/>
        <end position="253"/>
    </location>
    <ligand>
        <name>ATP</name>
        <dbReference type="ChEBI" id="CHEBI:30616"/>
    </ligand>
</feature>
<feature type="binding site" evidence="12">
    <location>
        <position position="278"/>
    </location>
    <ligand>
        <name>ATP</name>
        <dbReference type="ChEBI" id="CHEBI:30616"/>
    </ligand>
</feature>
<evidence type="ECO:0000313" key="15">
    <source>
        <dbReference type="Proteomes" id="UP000831495"/>
    </source>
</evidence>
<evidence type="ECO:0000256" key="11">
    <source>
        <dbReference type="ARBA" id="ARBA00023277"/>
    </source>
</evidence>
<evidence type="ECO:0000256" key="12">
    <source>
        <dbReference type="HAMAP-Rule" id="MF_01987"/>
    </source>
</evidence>
<dbReference type="Pfam" id="PF00294">
    <property type="entry name" value="PfkB"/>
    <property type="match status" value="1"/>
</dbReference>
<feature type="active site" description="Proton acceptor" evidence="12">
    <location>
        <position position="253"/>
    </location>
</feature>
<evidence type="ECO:0000256" key="4">
    <source>
        <dbReference type="ARBA" id="ARBA00022679"/>
    </source>
</evidence>
<feature type="domain" description="Carbohydrate kinase PfkB" evidence="13">
    <location>
        <begin position="1"/>
        <end position="295"/>
    </location>
</feature>
<dbReference type="PANTHER" id="PTHR10584">
    <property type="entry name" value="SUGAR KINASE"/>
    <property type="match status" value="1"/>
</dbReference>
<comment type="similarity">
    <text evidence="1">Belongs to the carbohydrate kinase pfkB family.</text>
</comment>
<feature type="binding site" evidence="12">
    <location>
        <position position="284"/>
    </location>
    <ligand>
        <name>K(+)</name>
        <dbReference type="ChEBI" id="CHEBI:29103"/>
    </ligand>
</feature>
<dbReference type="GO" id="GO:0004747">
    <property type="term" value="F:ribokinase activity"/>
    <property type="evidence" value="ECO:0007669"/>
    <property type="project" value="UniProtKB-EC"/>
</dbReference>
<comment type="caution">
    <text evidence="12">Lacks conserved residue(s) required for the propagation of feature annotation.</text>
</comment>
<dbReference type="InterPro" id="IPR011877">
    <property type="entry name" value="Ribokinase"/>
</dbReference>
<evidence type="ECO:0000256" key="8">
    <source>
        <dbReference type="ARBA" id="ARBA00022840"/>
    </source>
</evidence>
<proteinExistence type="inferred from homology"/>
<feature type="binding site" evidence="12">
    <location>
        <position position="253"/>
    </location>
    <ligand>
        <name>substrate</name>
    </ligand>
</feature>
<comment type="function">
    <text evidence="12">Catalyzes the phosphorylation of ribose at O-5 in a reaction requiring ATP and magnesium. The resulting D-ribose-5-phosphate can then be used either for sythesis of nucleotides, histidine, and tryptophan, or as a component of the pentose phosphate pathway.</text>
</comment>
<comment type="catalytic activity">
    <reaction evidence="12">
        <text>D-ribose + ATP = D-ribose 5-phosphate + ADP + H(+)</text>
        <dbReference type="Rhea" id="RHEA:13697"/>
        <dbReference type="ChEBI" id="CHEBI:15378"/>
        <dbReference type="ChEBI" id="CHEBI:30616"/>
        <dbReference type="ChEBI" id="CHEBI:47013"/>
        <dbReference type="ChEBI" id="CHEBI:78346"/>
        <dbReference type="ChEBI" id="CHEBI:456216"/>
        <dbReference type="EC" id="2.7.1.15"/>
    </reaction>
</comment>
<dbReference type="NCBIfam" id="TIGR02152">
    <property type="entry name" value="D_ribokin_bact"/>
    <property type="match status" value="1"/>
</dbReference>
<dbReference type="CDD" id="cd01174">
    <property type="entry name" value="ribokinase"/>
    <property type="match status" value="1"/>
</dbReference>
<keyword evidence="15" id="KW-1185">Reference proteome</keyword>
<evidence type="ECO:0000256" key="10">
    <source>
        <dbReference type="ARBA" id="ARBA00022958"/>
    </source>
</evidence>
<evidence type="ECO:0000259" key="13">
    <source>
        <dbReference type="Pfam" id="PF00294"/>
    </source>
</evidence>
<dbReference type="PANTHER" id="PTHR10584:SF166">
    <property type="entry name" value="RIBOKINASE"/>
    <property type="match status" value="1"/>
</dbReference>
<feature type="binding site" evidence="12">
    <location>
        <begin position="11"/>
        <end position="13"/>
    </location>
    <ligand>
        <name>substrate</name>
    </ligand>
</feature>
<protein>
    <recommendedName>
        <fullName evidence="3 12">Ribokinase</fullName>
        <shortName evidence="12">RK</shortName>
        <ecNumber evidence="2 12">2.7.1.15</ecNumber>
    </recommendedName>
</protein>
<evidence type="ECO:0000256" key="1">
    <source>
        <dbReference type="ARBA" id="ARBA00005380"/>
    </source>
</evidence>
<evidence type="ECO:0000313" key="14">
    <source>
        <dbReference type="EMBL" id="UQS82900.1"/>
    </source>
</evidence>
<gene>
    <name evidence="12 14" type="primary">rbsK</name>
    <name evidence="14" type="ORF">MOO45_04830</name>
</gene>
<dbReference type="PRINTS" id="PR00990">
    <property type="entry name" value="RIBOKINASE"/>
</dbReference>
<feature type="binding site" evidence="12">
    <location>
        <position position="185"/>
    </location>
    <ligand>
        <name>ATP</name>
        <dbReference type="ChEBI" id="CHEBI:30616"/>
    </ligand>
</feature>
<dbReference type="RefSeq" id="WP_249515164.1">
    <property type="nucleotide sequence ID" value="NZ_CP093366.1"/>
</dbReference>
<dbReference type="InterPro" id="IPR011611">
    <property type="entry name" value="PfkB_dom"/>
</dbReference>
<evidence type="ECO:0000256" key="3">
    <source>
        <dbReference type="ARBA" id="ARBA00016943"/>
    </source>
</evidence>
<keyword evidence="12" id="KW-0963">Cytoplasm</keyword>
<organism evidence="14 15">
    <name type="scientific">Bombilactobacillus folatiphilus</name>
    <dbReference type="NCBI Taxonomy" id="2923362"/>
    <lineage>
        <taxon>Bacteria</taxon>
        <taxon>Bacillati</taxon>
        <taxon>Bacillota</taxon>
        <taxon>Bacilli</taxon>
        <taxon>Lactobacillales</taxon>
        <taxon>Lactobacillaceae</taxon>
        <taxon>Bombilactobacillus</taxon>
    </lineage>
</organism>
<keyword evidence="10 12" id="KW-0630">Potassium</keyword>
<feature type="binding site" evidence="12">
    <location>
        <position position="140"/>
    </location>
    <ligand>
        <name>substrate</name>
    </ligand>
</feature>
<keyword evidence="5 12" id="KW-0479">Metal-binding</keyword>
<dbReference type="PROSITE" id="PS00584">
    <property type="entry name" value="PFKB_KINASES_2"/>
    <property type="match status" value="1"/>
</dbReference>
<dbReference type="EMBL" id="CP093366">
    <property type="protein sequence ID" value="UQS82900.1"/>
    <property type="molecule type" value="Genomic_DNA"/>
</dbReference>
<comment type="subunit">
    <text evidence="12">Homodimer.</text>
</comment>
<comment type="subcellular location">
    <subcellularLocation>
        <location evidence="12">Cytoplasm</location>
    </subcellularLocation>
</comment>
<dbReference type="InterPro" id="IPR002173">
    <property type="entry name" value="Carboh/pur_kinase_PfkB_CS"/>
</dbReference>
<feature type="binding site" evidence="12">
    <location>
        <position position="249"/>
    </location>
    <ligand>
        <name>K(+)</name>
        <dbReference type="ChEBI" id="CHEBI:29103"/>
    </ligand>
</feature>
<accession>A0ABY4PBB5</accession>
<dbReference type="InterPro" id="IPR029056">
    <property type="entry name" value="Ribokinase-like"/>
</dbReference>
<keyword evidence="8 12" id="KW-0067">ATP-binding</keyword>
<evidence type="ECO:0000256" key="7">
    <source>
        <dbReference type="ARBA" id="ARBA00022777"/>
    </source>
</evidence>
<feature type="binding site" evidence="12">
    <location>
        <position position="293"/>
    </location>
    <ligand>
        <name>K(+)</name>
        <dbReference type="ChEBI" id="CHEBI:29103"/>
    </ligand>
</feature>
<reference evidence="14" key="1">
    <citation type="journal article" date="2022" name="Int. J. Syst. Evol. Microbiol.">
        <title>Apilactobacillus apisilvae sp. nov., Nicolia spurrieriana gen. nov. sp. nov., Bombilactobacillus folatiphilus sp. nov. and Bombilactobacillus thymidiniphilus sp. nov., four new lactic acid bacterial isolates from stingless bees Tetragonula carbonaria and Austroplebeia australis.</title>
        <authorList>
            <person name="Oliphant S.A."/>
            <person name="Watson-Haigh N.S."/>
            <person name="Sumby K.M."/>
            <person name="Gardner J."/>
            <person name="Groom S."/>
            <person name="Jiranek V."/>
        </authorList>
    </citation>
    <scope>NUCLEOTIDE SEQUENCE</scope>
    <source>
        <strain evidence="14">SG4_D2</strain>
    </source>
</reference>
<keyword evidence="4 12" id="KW-0808">Transferase</keyword>
<feature type="binding site" evidence="12">
    <location>
        <position position="287"/>
    </location>
    <ligand>
        <name>K(+)</name>
        <dbReference type="ChEBI" id="CHEBI:29103"/>
    </ligand>
</feature>